<evidence type="ECO:0000313" key="1">
    <source>
        <dbReference type="EMBL" id="BAX60048.1"/>
    </source>
</evidence>
<dbReference type="AlphaFoldDB" id="A0A1Y1BP35"/>
<organism evidence="1 2">
    <name type="scientific">Burkholderia stabilis</name>
    <dbReference type="NCBI Taxonomy" id="95485"/>
    <lineage>
        <taxon>Bacteria</taxon>
        <taxon>Pseudomonadati</taxon>
        <taxon>Pseudomonadota</taxon>
        <taxon>Betaproteobacteria</taxon>
        <taxon>Burkholderiales</taxon>
        <taxon>Burkholderiaceae</taxon>
        <taxon>Burkholderia</taxon>
        <taxon>Burkholderia cepacia complex</taxon>
    </lineage>
</organism>
<sequence length="55" mass="6604">MRGRHAYVMNDYKFETRHRQFKMNGRAMRFGVGFEDLDSTVMQDANARVDRTAYR</sequence>
<name>A0A1Y1BP35_9BURK</name>
<dbReference type="Proteomes" id="UP000218432">
    <property type="component" value="Chromosome 1"/>
</dbReference>
<reference evidence="1 2" key="1">
    <citation type="journal article" date="2017" name="Genome Announc.">
        <title>Complete Genome Sequence of Burkholderia stabilis FERMP-21014.</title>
        <authorList>
            <person name="Konishi K."/>
            <person name="Kumagai T."/>
            <person name="Sakasegawa S."/>
            <person name="Tamura T."/>
        </authorList>
    </citation>
    <scope>NUCLEOTIDE SEQUENCE [LARGE SCALE GENOMIC DNA]</scope>
    <source>
        <strain evidence="1 2">FERMP-21014</strain>
    </source>
</reference>
<accession>A0A1Y1BP35</accession>
<protein>
    <submittedName>
        <fullName evidence="1">Uncharacterized protein</fullName>
    </submittedName>
</protein>
<evidence type="ECO:0000313" key="2">
    <source>
        <dbReference type="Proteomes" id="UP000218432"/>
    </source>
</evidence>
<gene>
    <name evidence="1" type="ORF">BSFP_028940</name>
</gene>
<proteinExistence type="predicted"/>
<dbReference type="EMBL" id="AP018111">
    <property type="protein sequence ID" value="BAX60048.1"/>
    <property type="molecule type" value="Genomic_DNA"/>
</dbReference>